<evidence type="ECO:0000256" key="1">
    <source>
        <dbReference type="PIRSR" id="PIRSR011396-1"/>
    </source>
</evidence>
<accession>A0A1I3HVD6</accession>
<name>A0A1I3HVD6_9RHOB</name>
<dbReference type="Gene3D" id="3.50.50.60">
    <property type="entry name" value="FAD/NAD(P)-binding domain"/>
    <property type="match status" value="1"/>
</dbReference>
<keyword evidence="4" id="KW-1185">Reference proteome</keyword>
<feature type="binding site" evidence="2">
    <location>
        <position position="342"/>
    </location>
    <ligand>
        <name>L-tryptophan</name>
        <dbReference type="ChEBI" id="CHEBI:57912"/>
    </ligand>
</feature>
<feature type="binding site" evidence="2">
    <location>
        <position position="87"/>
    </location>
    <ligand>
        <name>7-chloro-L-tryptophan</name>
        <dbReference type="ChEBI" id="CHEBI:58713"/>
    </ligand>
</feature>
<dbReference type="Proteomes" id="UP000199377">
    <property type="component" value="Unassembled WGS sequence"/>
</dbReference>
<dbReference type="InterPro" id="IPR050816">
    <property type="entry name" value="Flavin-dep_Halogenase_NPB"/>
</dbReference>
<dbReference type="SMR" id="A0A1I3HVD6"/>
<dbReference type="GO" id="GO:0000166">
    <property type="term" value="F:nucleotide binding"/>
    <property type="evidence" value="ECO:0007669"/>
    <property type="project" value="UniProtKB-KW"/>
</dbReference>
<dbReference type="SUPFAM" id="SSF51905">
    <property type="entry name" value="FAD/NAD(P)-binding domain"/>
    <property type="match status" value="1"/>
</dbReference>
<dbReference type="STRING" id="1114924.SAMN05216258_106188"/>
<keyword evidence="2" id="KW-0285">Flavoprotein</keyword>
<dbReference type="OrthoDB" id="462203at2"/>
<dbReference type="InterPro" id="IPR006905">
    <property type="entry name" value="Flavin_halogenase"/>
</dbReference>
<evidence type="ECO:0000313" key="3">
    <source>
        <dbReference type="EMBL" id="SFI39527.1"/>
    </source>
</evidence>
<dbReference type="PIRSF" id="PIRSF011396">
    <property type="entry name" value="Trp_halogenase"/>
    <property type="match status" value="1"/>
</dbReference>
<protein>
    <submittedName>
        <fullName evidence="3">Tryptophan halogenase</fullName>
    </submittedName>
</protein>
<dbReference type="AlphaFoldDB" id="A0A1I3HVD6"/>
<dbReference type="InterPro" id="IPR033856">
    <property type="entry name" value="Trp_halogen"/>
</dbReference>
<dbReference type="PANTHER" id="PTHR43747:SF4">
    <property type="entry name" value="FLAVIN-DEPENDENT TRYPTOPHAN HALOGENASE"/>
    <property type="match status" value="1"/>
</dbReference>
<evidence type="ECO:0000313" key="4">
    <source>
        <dbReference type="Proteomes" id="UP000199377"/>
    </source>
</evidence>
<organism evidence="3 4">
    <name type="scientific">Albimonas pacifica</name>
    <dbReference type="NCBI Taxonomy" id="1114924"/>
    <lineage>
        <taxon>Bacteria</taxon>
        <taxon>Pseudomonadati</taxon>
        <taxon>Pseudomonadota</taxon>
        <taxon>Alphaproteobacteria</taxon>
        <taxon>Rhodobacterales</taxon>
        <taxon>Paracoccaceae</taxon>
        <taxon>Albimonas</taxon>
    </lineage>
</organism>
<feature type="active site" evidence="1">
    <location>
        <position position="87"/>
    </location>
</feature>
<dbReference type="InterPro" id="IPR036188">
    <property type="entry name" value="FAD/NAD-bd_sf"/>
</dbReference>
<keyword evidence="2" id="KW-0547">Nucleotide-binding</keyword>
<gene>
    <name evidence="3" type="ORF">SAMN05216258_106188</name>
</gene>
<feature type="binding site" evidence="2">
    <location>
        <position position="333"/>
    </location>
    <ligand>
        <name>FAD</name>
        <dbReference type="ChEBI" id="CHEBI:57692"/>
    </ligand>
</feature>
<dbReference type="Pfam" id="PF04820">
    <property type="entry name" value="Trp_halogenase"/>
    <property type="match status" value="1"/>
</dbReference>
<reference evidence="3 4" key="1">
    <citation type="submission" date="2016-10" db="EMBL/GenBank/DDBJ databases">
        <authorList>
            <person name="de Groot N.N."/>
        </authorList>
    </citation>
    <scope>NUCLEOTIDE SEQUENCE [LARGE SCALE GENOMIC DNA]</scope>
    <source>
        <strain evidence="3 4">CGMCC 1.11030</strain>
    </source>
</reference>
<sequence>MTAMSGGPDPLRVLVAGGGSAGWMAAATLDAALNRGGARAVAITVVESPDTPRIGVGEATIPTIRRTLRRLRIPEAEFLAAAEATFKQAIVFADWSGPGSGFAHPFHTRPGDGAEQAAARFLRSDGRTPFADLVTPQPALAAAFRGPRRAGDADYVGPLPYAYHMDAEAFAELLAARAVTRGVARVSAHLRPPERAPDRPLEAVEATDGRRFAADLFVDATGFRRLLIGQGGFLDQSRHLICDAAVALRAPCAPGPTRPFTVAAAREGGWTWDIPLRTRRGRGYVHATAHLAPEAAEDALRAETPGAGEARRLRFQVGRLAQPWQANVVAVGLAAGFVEPLESTGLHLADLAAGLLAENAPLAGPNPGLARAYNALLAAAHDEVVDFVNLHYAASPRRDTPFWRDAADPARRTDRVAHLLELWEARPPVAADFPSSLQAFNHRNWEFILHGLGWRPRALGPAGGPPLAPDPELAAEARRLAAELPGHDALLAALAPR</sequence>
<dbReference type="GO" id="GO:0004497">
    <property type="term" value="F:monooxygenase activity"/>
    <property type="evidence" value="ECO:0007669"/>
    <property type="project" value="InterPro"/>
</dbReference>
<keyword evidence="2" id="KW-0274">FAD</keyword>
<dbReference type="EMBL" id="FOQH01000006">
    <property type="protein sequence ID" value="SFI39527.1"/>
    <property type="molecule type" value="Genomic_DNA"/>
</dbReference>
<proteinExistence type="predicted"/>
<feature type="binding site" evidence="2">
    <location>
        <begin position="18"/>
        <end position="21"/>
    </location>
    <ligand>
        <name>FAD</name>
        <dbReference type="ChEBI" id="CHEBI:57692"/>
    </ligand>
</feature>
<evidence type="ECO:0000256" key="2">
    <source>
        <dbReference type="PIRSR" id="PIRSR011396-2"/>
    </source>
</evidence>
<dbReference type="PANTHER" id="PTHR43747">
    <property type="entry name" value="FAD-BINDING PROTEIN"/>
    <property type="match status" value="1"/>
</dbReference>